<dbReference type="InterPro" id="IPR040256">
    <property type="entry name" value="At4g02000-like"/>
</dbReference>
<keyword evidence="3" id="KW-1185">Reference proteome</keyword>
<dbReference type="OrthoDB" id="1938170at2759"/>
<sequence>MEKGESSKTKQAIVELQDELLEKLVFSLAPKEAKLNSLSGDERKNWESTAVAKFFCKRWIPLNIIAINLQKQWKTTGNFQIKTISNGIFSISFSNKIDLQFVLQNGPWNVQGYIFSIHEWVPNLNIEEVKFHFVPCWVQAFGLPLEWQKNKEDLETIGNTLGFFKEADVDCCREFHAPVVRIKIVMNIKKQLSQQVKLDSGDPHPLHSRLLERNLAYNQGLEVVPINFSNASRAFIAFHGRANNSITEKVGNPSMEDSEEVQVNMVGGNICMVEAYVSNTQDMNPKASMPVNKEPMQVNAVQVQVSRAMHGSIDKCPWHSYSR</sequence>
<comment type="caution">
    <text evidence="2">The sequence shown here is derived from an EMBL/GenBank/DDBJ whole genome shotgun (WGS) entry which is preliminary data.</text>
</comment>
<proteinExistence type="predicted"/>
<evidence type="ECO:0000313" key="3">
    <source>
        <dbReference type="Proteomes" id="UP000631114"/>
    </source>
</evidence>
<gene>
    <name evidence="2" type="ORF">IFM89_032613</name>
</gene>
<evidence type="ECO:0000259" key="1">
    <source>
        <dbReference type="Pfam" id="PF14111"/>
    </source>
</evidence>
<dbReference type="Pfam" id="PF14111">
    <property type="entry name" value="DUF4283"/>
    <property type="match status" value="1"/>
</dbReference>
<name>A0A835IU41_9MAGN</name>
<feature type="domain" description="DUF4283" evidence="1">
    <location>
        <begin position="44"/>
        <end position="127"/>
    </location>
</feature>
<accession>A0A835IU41</accession>
<dbReference type="AlphaFoldDB" id="A0A835IU41"/>
<dbReference type="PANTHER" id="PTHR31286:SF167">
    <property type="entry name" value="OS09G0268800 PROTEIN"/>
    <property type="match status" value="1"/>
</dbReference>
<protein>
    <recommendedName>
        <fullName evidence="1">DUF4283 domain-containing protein</fullName>
    </recommendedName>
</protein>
<reference evidence="2 3" key="1">
    <citation type="submission" date="2020-10" db="EMBL/GenBank/DDBJ databases">
        <title>The Coptis chinensis genome and diversification of protoberbering-type alkaloids.</title>
        <authorList>
            <person name="Wang B."/>
            <person name="Shu S."/>
            <person name="Song C."/>
            <person name="Liu Y."/>
        </authorList>
    </citation>
    <scope>NUCLEOTIDE SEQUENCE [LARGE SCALE GENOMIC DNA]</scope>
    <source>
        <strain evidence="2">HL-2020</strain>
        <tissue evidence="2">Leaf</tissue>
    </source>
</reference>
<dbReference type="Proteomes" id="UP000631114">
    <property type="component" value="Unassembled WGS sequence"/>
</dbReference>
<evidence type="ECO:0000313" key="2">
    <source>
        <dbReference type="EMBL" id="KAF9622692.1"/>
    </source>
</evidence>
<dbReference type="EMBL" id="JADFTS010000002">
    <property type="protein sequence ID" value="KAF9622692.1"/>
    <property type="molecule type" value="Genomic_DNA"/>
</dbReference>
<dbReference type="PANTHER" id="PTHR31286">
    <property type="entry name" value="GLYCINE-RICH CELL WALL STRUCTURAL PROTEIN 1.8-LIKE"/>
    <property type="match status" value="1"/>
</dbReference>
<organism evidence="2 3">
    <name type="scientific">Coptis chinensis</name>
    <dbReference type="NCBI Taxonomy" id="261450"/>
    <lineage>
        <taxon>Eukaryota</taxon>
        <taxon>Viridiplantae</taxon>
        <taxon>Streptophyta</taxon>
        <taxon>Embryophyta</taxon>
        <taxon>Tracheophyta</taxon>
        <taxon>Spermatophyta</taxon>
        <taxon>Magnoliopsida</taxon>
        <taxon>Ranunculales</taxon>
        <taxon>Ranunculaceae</taxon>
        <taxon>Coptidoideae</taxon>
        <taxon>Coptis</taxon>
    </lineage>
</organism>
<dbReference type="InterPro" id="IPR025558">
    <property type="entry name" value="DUF4283"/>
</dbReference>